<dbReference type="InterPro" id="IPR036928">
    <property type="entry name" value="AS_sf"/>
</dbReference>
<dbReference type="OrthoDB" id="9811471at2"/>
<dbReference type="PANTHER" id="PTHR43372:SF4">
    <property type="entry name" value="FATTY-ACID AMIDE HYDROLASE 2"/>
    <property type="match status" value="1"/>
</dbReference>
<evidence type="ECO:0000259" key="1">
    <source>
        <dbReference type="Pfam" id="PF01425"/>
    </source>
</evidence>
<accession>A9GIZ7</accession>
<dbReference type="GO" id="GO:0012505">
    <property type="term" value="C:endomembrane system"/>
    <property type="evidence" value="ECO:0007669"/>
    <property type="project" value="TreeGrafter"/>
</dbReference>
<dbReference type="HOGENOM" id="CLU_009600_0_4_7"/>
<dbReference type="InterPro" id="IPR052739">
    <property type="entry name" value="FAAH2"/>
</dbReference>
<feature type="domain" description="Amidase" evidence="1">
    <location>
        <begin position="28"/>
        <end position="447"/>
    </location>
</feature>
<dbReference type="RefSeq" id="WP_012235807.1">
    <property type="nucleotide sequence ID" value="NC_010162.1"/>
</dbReference>
<protein>
    <submittedName>
        <fullName evidence="2">Amidase</fullName>
        <ecNumber evidence="2">3.5.1.4</ecNumber>
    </submittedName>
</protein>
<dbReference type="STRING" id="448385.sce3176"/>
<dbReference type="Pfam" id="PF01425">
    <property type="entry name" value="Amidase"/>
    <property type="match status" value="1"/>
</dbReference>
<dbReference type="EC" id="3.5.1.4" evidence="2"/>
<dbReference type="AlphaFoldDB" id="A9GIZ7"/>
<keyword evidence="2" id="KW-0378">Hydrolase</keyword>
<name>A9GIZ7_SORC5</name>
<reference evidence="2 3" key="1">
    <citation type="journal article" date="2007" name="Nat. Biotechnol.">
        <title>Complete genome sequence of the myxobacterium Sorangium cellulosum.</title>
        <authorList>
            <person name="Schneiker S."/>
            <person name="Perlova O."/>
            <person name="Kaiser O."/>
            <person name="Gerth K."/>
            <person name="Alici A."/>
            <person name="Altmeyer M.O."/>
            <person name="Bartels D."/>
            <person name="Bekel T."/>
            <person name="Beyer S."/>
            <person name="Bode E."/>
            <person name="Bode H.B."/>
            <person name="Bolten C.J."/>
            <person name="Choudhuri J.V."/>
            <person name="Doss S."/>
            <person name="Elnakady Y.A."/>
            <person name="Frank B."/>
            <person name="Gaigalat L."/>
            <person name="Goesmann A."/>
            <person name="Groeger C."/>
            <person name="Gross F."/>
            <person name="Jelsbak L."/>
            <person name="Jelsbak L."/>
            <person name="Kalinowski J."/>
            <person name="Kegler C."/>
            <person name="Knauber T."/>
            <person name="Konietzny S."/>
            <person name="Kopp M."/>
            <person name="Krause L."/>
            <person name="Krug D."/>
            <person name="Linke B."/>
            <person name="Mahmud T."/>
            <person name="Martinez-Arias R."/>
            <person name="McHardy A.C."/>
            <person name="Merai M."/>
            <person name="Meyer F."/>
            <person name="Mormann S."/>
            <person name="Munoz-Dorado J."/>
            <person name="Perez J."/>
            <person name="Pradella S."/>
            <person name="Rachid S."/>
            <person name="Raddatz G."/>
            <person name="Rosenau F."/>
            <person name="Rueckert C."/>
            <person name="Sasse F."/>
            <person name="Scharfe M."/>
            <person name="Schuster S.C."/>
            <person name="Suen G."/>
            <person name="Treuner-Lange A."/>
            <person name="Velicer G.J."/>
            <person name="Vorholter F.-J."/>
            <person name="Weissman K.J."/>
            <person name="Welch R.D."/>
            <person name="Wenzel S.C."/>
            <person name="Whitworth D.E."/>
            <person name="Wilhelm S."/>
            <person name="Wittmann C."/>
            <person name="Bloecker H."/>
            <person name="Puehler A."/>
            <person name="Mueller R."/>
        </authorList>
    </citation>
    <scope>NUCLEOTIDE SEQUENCE [LARGE SCALE GENOMIC DNA]</scope>
    <source>
        <strain evidence="3">So ce56</strain>
    </source>
</reference>
<dbReference type="EMBL" id="AM746676">
    <property type="protein sequence ID" value="CAN93335.1"/>
    <property type="molecule type" value="Genomic_DNA"/>
</dbReference>
<dbReference type="PANTHER" id="PTHR43372">
    <property type="entry name" value="FATTY-ACID AMIDE HYDROLASE"/>
    <property type="match status" value="1"/>
</dbReference>
<dbReference type="Proteomes" id="UP000002139">
    <property type="component" value="Chromosome"/>
</dbReference>
<dbReference type="PROSITE" id="PS00571">
    <property type="entry name" value="AMIDASES"/>
    <property type="match status" value="1"/>
</dbReference>
<organism evidence="2 3">
    <name type="scientific">Sorangium cellulosum (strain So ce56)</name>
    <name type="common">Polyangium cellulosum (strain So ce56)</name>
    <dbReference type="NCBI Taxonomy" id="448385"/>
    <lineage>
        <taxon>Bacteria</taxon>
        <taxon>Pseudomonadati</taxon>
        <taxon>Myxococcota</taxon>
        <taxon>Polyangia</taxon>
        <taxon>Polyangiales</taxon>
        <taxon>Polyangiaceae</taxon>
        <taxon>Sorangium</taxon>
    </lineage>
</organism>
<dbReference type="GO" id="GO:0004040">
    <property type="term" value="F:amidase activity"/>
    <property type="evidence" value="ECO:0007669"/>
    <property type="project" value="UniProtKB-EC"/>
</dbReference>
<gene>
    <name evidence="2" type="primary">gatA3</name>
    <name evidence="2" type="ordered locus">sce3176</name>
</gene>
<dbReference type="SUPFAM" id="SSF75304">
    <property type="entry name" value="Amidase signature (AS) enzymes"/>
    <property type="match status" value="1"/>
</dbReference>
<evidence type="ECO:0000313" key="3">
    <source>
        <dbReference type="Proteomes" id="UP000002139"/>
    </source>
</evidence>
<dbReference type="KEGG" id="scl:sce3176"/>
<dbReference type="InterPro" id="IPR020556">
    <property type="entry name" value="Amidase_CS"/>
</dbReference>
<evidence type="ECO:0000313" key="2">
    <source>
        <dbReference type="EMBL" id="CAN93335.1"/>
    </source>
</evidence>
<sequence length="463" mass="49849">MTLADNLVNYDASALAEAIRQRSLSAADVVEACYARIERLNGAVNAIVTLDKERARARARAADLALARGEAVGPLHGVPVTVKDALHTAGLRTTAGHERLRDFVPERDAAAIDRIQEAGAIVIGKTNCSTLCGDLQTSNPIFGTTNNPWENTRTSGGSSGGEAAAVALGLSALGIGTDTGGSIRVPASYCGVYGFKPSLRKVPSDGPAFPLDAAPRREDHLTVIGPIARSVRDLMLCYDVLSGESCSAATSAPPPRVAWTHEFAFPMDDAVTAELERAFDALRGSAAQVEKVASPFDLWKTNLSYFMLNMYEFKTKETDAAFYRLFWMFEWMRSAFRGGLDGSYARLKAEQRELSGRFESFIEAYDCWVVPATPSVAIRHQKTGRSVPMTVNGKEKKVEYWNAVGGFAFFVNLLGNPSVVIPVGRSKDGLPVGVQVVGKHGQDASLLRAARFIADTIGQLRTA</sequence>
<proteinExistence type="predicted"/>
<dbReference type="eggNOG" id="COG0154">
    <property type="taxonomic scope" value="Bacteria"/>
</dbReference>
<dbReference type="InterPro" id="IPR023631">
    <property type="entry name" value="Amidase_dom"/>
</dbReference>
<dbReference type="Gene3D" id="3.90.1300.10">
    <property type="entry name" value="Amidase signature (AS) domain"/>
    <property type="match status" value="1"/>
</dbReference>
<keyword evidence="3" id="KW-1185">Reference proteome</keyword>